<feature type="compositionally biased region" description="Basic and acidic residues" evidence="2">
    <location>
        <begin position="1"/>
        <end position="18"/>
    </location>
</feature>
<feature type="compositionally biased region" description="Polar residues" evidence="2">
    <location>
        <begin position="330"/>
        <end position="339"/>
    </location>
</feature>
<dbReference type="AlphaFoldDB" id="A0A9P4J8T0"/>
<feature type="compositionally biased region" description="Low complexity" evidence="2">
    <location>
        <begin position="468"/>
        <end position="477"/>
    </location>
</feature>
<feature type="compositionally biased region" description="Low complexity" evidence="2">
    <location>
        <begin position="355"/>
        <end position="379"/>
    </location>
</feature>
<name>A0A9P4J8T0_9PEZI</name>
<dbReference type="EMBL" id="ML996082">
    <property type="protein sequence ID" value="KAF2156185.1"/>
    <property type="molecule type" value="Genomic_DNA"/>
</dbReference>
<feature type="compositionally biased region" description="Basic residues" evidence="2">
    <location>
        <begin position="61"/>
        <end position="76"/>
    </location>
</feature>
<gene>
    <name evidence="3" type="ORF">K461DRAFT_91850</name>
</gene>
<dbReference type="OrthoDB" id="5424692at2759"/>
<feature type="compositionally biased region" description="Gly residues" evidence="2">
    <location>
        <begin position="380"/>
        <end position="392"/>
    </location>
</feature>
<keyword evidence="1" id="KW-0175">Coiled coil</keyword>
<feature type="region of interest" description="Disordered" evidence="2">
    <location>
        <begin position="1"/>
        <end position="483"/>
    </location>
</feature>
<protein>
    <recommendedName>
        <fullName evidence="5">Serine/arginine repetitive matrix protein 1</fullName>
    </recommendedName>
</protein>
<organism evidence="3 4">
    <name type="scientific">Myriangium duriaei CBS 260.36</name>
    <dbReference type="NCBI Taxonomy" id="1168546"/>
    <lineage>
        <taxon>Eukaryota</taxon>
        <taxon>Fungi</taxon>
        <taxon>Dikarya</taxon>
        <taxon>Ascomycota</taxon>
        <taxon>Pezizomycotina</taxon>
        <taxon>Dothideomycetes</taxon>
        <taxon>Dothideomycetidae</taxon>
        <taxon>Myriangiales</taxon>
        <taxon>Myriangiaceae</taxon>
        <taxon>Myriangium</taxon>
    </lineage>
</organism>
<comment type="caution">
    <text evidence="3">The sequence shown here is derived from an EMBL/GenBank/DDBJ whole genome shotgun (WGS) entry which is preliminary data.</text>
</comment>
<evidence type="ECO:0000313" key="4">
    <source>
        <dbReference type="Proteomes" id="UP000799439"/>
    </source>
</evidence>
<evidence type="ECO:0000313" key="3">
    <source>
        <dbReference type="EMBL" id="KAF2156185.1"/>
    </source>
</evidence>
<feature type="compositionally biased region" description="Basic and acidic residues" evidence="2">
    <location>
        <begin position="220"/>
        <end position="233"/>
    </location>
</feature>
<evidence type="ECO:0000256" key="1">
    <source>
        <dbReference type="SAM" id="Coils"/>
    </source>
</evidence>
<keyword evidence="4" id="KW-1185">Reference proteome</keyword>
<feature type="coiled-coil region" evidence="1">
    <location>
        <begin position="489"/>
        <end position="526"/>
    </location>
</feature>
<evidence type="ECO:0008006" key="5">
    <source>
        <dbReference type="Google" id="ProtNLM"/>
    </source>
</evidence>
<proteinExistence type="predicted"/>
<feature type="compositionally biased region" description="Basic and acidic residues" evidence="2">
    <location>
        <begin position="175"/>
        <end position="187"/>
    </location>
</feature>
<feature type="compositionally biased region" description="Basic and acidic residues" evidence="2">
    <location>
        <begin position="100"/>
        <end position="127"/>
    </location>
</feature>
<accession>A0A9P4J8T0</accession>
<dbReference type="Proteomes" id="UP000799439">
    <property type="component" value="Unassembled WGS sequence"/>
</dbReference>
<feature type="compositionally biased region" description="Basic and acidic residues" evidence="2">
    <location>
        <begin position="240"/>
        <end position="252"/>
    </location>
</feature>
<reference evidence="3" key="1">
    <citation type="journal article" date="2020" name="Stud. Mycol.">
        <title>101 Dothideomycetes genomes: a test case for predicting lifestyles and emergence of pathogens.</title>
        <authorList>
            <person name="Haridas S."/>
            <person name="Albert R."/>
            <person name="Binder M."/>
            <person name="Bloem J."/>
            <person name="Labutti K."/>
            <person name="Salamov A."/>
            <person name="Andreopoulos B."/>
            <person name="Baker S."/>
            <person name="Barry K."/>
            <person name="Bills G."/>
            <person name="Bluhm B."/>
            <person name="Cannon C."/>
            <person name="Castanera R."/>
            <person name="Culley D."/>
            <person name="Daum C."/>
            <person name="Ezra D."/>
            <person name="Gonzalez J."/>
            <person name="Henrissat B."/>
            <person name="Kuo A."/>
            <person name="Liang C."/>
            <person name="Lipzen A."/>
            <person name="Lutzoni F."/>
            <person name="Magnuson J."/>
            <person name="Mondo S."/>
            <person name="Nolan M."/>
            <person name="Ohm R."/>
            <person name="Pangilinan J."/>
            <person name="Park H.-J."/>
            <person name="Ramirez L."/>
            <person name="Alfaro M."/>
            <person name="Sun H."/>
            <person name="Tritt A."/>
            <person name="Yoshinaga Y."/>
            <person name="Zwiers L.-H."/>
            <person name="Turgeon B."/>
            <person name="Goodwin S."/>
            <person name="Spatafora J."/>
            <person name="Crous P."/>
            <person name="Grigoriev I."/>
        </authorList>
    </citation>
    <scope>NUCLEOTIDE SEQUENCE</scope>
    <source>
        <strain evidence="3">CBS 260.36</strain>
    </source>
</reference>
<feature type="compositionally biased region" description="Pro residues" evidence="2">
    <location>
        <begin position="29"/>
        <end position="46"/>
    </location>
</feature>
<evidence type="ECO:0000256" key="2">
    <source>
        <dbReference type="SAM" id="MobiDB-lite"/>
    </source>
</evidence>
<sequence>MDRGSDRRPPIPPEDRYGSSRGQSYRPNRSPPPPRGGYRPRSPPPRGYNSADTYAPGRGPLPRHRSRSPPFRRRSRSPPPFRGRDGDAMRPRPRSPTARGFDRGRDMGYRGPPPRDMRDGPRFRDRSPPLPARLPNDRSPLPAKRSRDVSPTSSRGRFSPPPAKRERLVSPARSRYSDHSGARERSPIRHRQSPMRDRRFSPPRGLGRDYQPGHRSPLRTAERVDPRAIDNWRRRSPSPRRPEGRSGTDSGRDSGQTSRRPSPPVHPSRLAVIPQDDIPTTRPPPQVQTPKPRSPPRRPISPLPKEKDISSRPSAVPPMETQERQPPSGPASQGVSKSSADMVPTAPRPPPSGPKPSVVVPPSAPRAAATPIPAAPRGEMPGGPRGGRGGGYAPSPYRGRGGYPSGGREYDSPTGPPSGPRNAGAPSGPFRSPSTPTAPTHPRSQRFPPTGPSHATSPALSGRKISHPHLASLPPLLDEGKKLPDLFDRSNLEKLERQTEEIRKVLEEKQLKKRRGLREWEKAENEVKLAELRASLAEESLIAISGGGVGAATF</sequence>